<dbReference type="InterPro" id="IPR000768">
    <property type="entry name" value="ART"/>
</dbReference>
<evidence type="ECO:0000256" key="4">
    <source>
        <dbReference type="ARBA" id="ARBA00022695"/>
    </source>
</evidence>
<evidence type="ECO:0000256" key="3">
    <source>
        <dbReference type="ARBA" id="ARBA00022679"/>
    </source>
</evidence>
<dbReference type="Proteomes" id="UP000694396">
    <property type="component" value="Unplaced"/>
</dbReference>
<evidence type="ECO:0000313" key="11">
    <source>
        <dbReference type="Ensembl" id="ENSCRFP00000008632.1"/>
    </source>
</evidence>
<comment type="similarity">
    <text evidence="1 10">Belongs to the Arg-specific ADP-ribosyltransferase family.</text>
</comment>
<dbReference type="EC" id="2.4.2.31" evidence="10"/>
<keyword evidence="4" id="KW-0548">Nucleotidyltransferase</keyword>
<dbReference type="FunFam" id="3.90.176.10:FF:000001">
    <property type="entry name" value="NAD(P)(+)--arginine ADP-ribosyltransferase"/>
    <property type="match status" value="1"/>
</dbReference>
<dbReference type="InterPro" id="IPR050999">
    <property type="entry name" value="ADP-ribosyltransferase_ARG"/>
</dbReference>
<keyword evidence="12" id="KW-1185">Reference proteome</keyword>
<evidence type="ECO:0000313" key="12">
    <source>
        <dbReference type="Proteomes" id="UP000694396"/>
    </source>
</evidence>
<dbReference type="GO" id="GO:0003950">
    <property type="term" value="F:NAD+ poly-ADP-ribosyltransferase activity"/>
    <property type="evidence" value="ECO:0007669"/>
    <property type="project" value="UniProtKB-ARBA"/>
</dbReference>
<comment type="catalytic activity">
    <reaction evidence="9 10">
        <text>L-arginyl-[protein] + NAD(+) = N(omega)-(ADP-D-ribosyl)-L-arginyl-[protein] + nicotinamide + H(+)</text>
        <dbReference type="Rhea" id="RHEA:19149"/>
        <dbReference type="Rhea" id="RHEA-COMP:10532"/>
        <dbReference type="Rhea" id="RHEA-COMP:15087"/>
        <dbReference type="ChEBI" id="CHEBI:15378"/>
        <dbReference type="ChEBI" id="CHEBI:17154"/>
        <dbReference type="ChEBI" id="CHEBI:29965"/>
        <dbReference type="ChEBI" id="CHEBI:57540"/>
        <dbReference type="ChEBI" id="CHEBI:142554"/>
        <dbReference type="EC" id="2.4.2.31"/>
    </reaction>
</comment>
<dbReference type="PROSITE" id="PS51996">
    <property type="entry name" value="TR_MART"/>
    <property type="match status" value="1"/>
</dbReference>
<dbReference type="GO" id="GO:0106274">
    <property type="term" value="F:NAD+-protein-arginine ADP-ribosyltransferase activity"/>
    <property type="evidence" value="ECO:0007669"/>
    <property type="project" value="UniProtKB-EC"/>
</dbReference>
<evidence type="ECO:0000256" key="6">
    <source>
        <dbReference type="ARBA" id="ARBA00022857"/>
    </source>
</evidence>
<keyword evidence="6 10" id="KW-0521">NADP</keyword>
<dbReference type="PROSITE" id="PS01291">
    <property type="entry name" value="ART"/>
    <property type="match status" value="1"/>
</dbReference>
<dbReference type="GO" id="GO:0005615">
    <property type="term" value="C:extracellular space"/>
    <property type="evidence" value="ECO:0007669"/>
    <property type="project" value="UniProtKB-ARBA"/>
</dbReference>
<dbReference type="AlphaFoldDB" id="A0A8C3QN45"/>
<dbReference type="SUPFAM" id="SSF56399">
    <property type="entry name" value="ADP-ribosylation"/>
    <property type="match status" value="1"/>
</dbReference>
<sequence length="288" mass="31702">MASLAHTLALLAMTMATGAMKVVPLHMALDSFDDQYQGCGRKMTEALPALNRSEFQQNPLFAQGWAKAAAEWREKGSPVYPLSSPDQAIAIMAYTRDDLYQEFNAAVRVAGSSPQEYWDNFHFKTLHFLLTQALRTLRDTQGPQCHNVFRGLDEVQFKAKSGDTVRFGQFASTSLRETSARKFGTDTVFQVHTCLGAAIRGFSVYPGEKEVLIPPFETFKVTQVTHKENKVQIQLRSTGNYSKYNCEWLKGDTTDALHGPPGGSITMAPFHLGGLLATTALAVATGTL</sequence>
<keyword evidence="8" id="KW-1015">Disulfide bond</keyword>
<dbReference type="PANTHER" id="PTHR10339:SF19">
    <property type="entry name" value="GPI-LINKED NAD(P)(+)--ARGININE ADP-RIBOSYLTRANSFERASE 1"/>
    <property type="match status" value="1"/>
</dbReference>
<keyword evidence="7 10" id="KW-0520">NAD</keyword>
<dbReference type="PANTHER" id="PTHR10339">
    <property type="entry name" value="ADP-RIBOSYLTRANSFERASE"/>
    <property type="match status" value="1"/>
</dbReference>
<evidence type="ECO:0000256" key="5">
    <source>
        <dbReference type="ARBA" id="ARBA00022729"/>
    </source>
</evidence>
<evidence type="ECO:0000256" key="10">
    <source>
        <dbReference type="RuleBase" id="RU361228"/>
    </source>
</evidence>
<keyword evidence="2 10" id="KW-0328">Glycosyltransferase</keyword>
<protein>
    <recommendedName>
        <fullName evidence="10">NAD(P)(+)--arginine ADP-ribosyltransferase</fullName>
        <ecNumber evidence="10">2.4.2.31</ecNumber>
    </recommendedName>
    <alternativeName>
        <fullName evidence="10">Mono(ADP-ribosyl)transferase</fullName>
    </alternativeName>
</protein>
<evidence type="ECO:0000256" key="1">
    <source>
        <dbReference type="ARBA" id="ARBA00009558"/>
    </source>
</evidence>
<keyword evidence="5 10" id="KW-0732">Signal</keyword>
<dbReference type="Gene3D" id="3.90.176.10">
    <property type="entry name" value="Toxin ADP-ribosyltransferase, Chain A, domain 1"/>
    <property type="match status" value="1"/>
</dbReference>
<accession>A0A8C3QN45</accession>
<evidence type="ECO:0000256" key="9">
    <source>
        <dbReference type="ARBA" id="ARBA00047597"/>
    </source>
</evidence>
<evidence type="ECO:0000256" key="2">
    <source>
        <dbReference type="ARBA" id="ARBA00022676"/>
    </source>
</evidence>
<dbReference type="GO" id="GO:0044194">
    <property type="term" value="C:cytolytic granule"/>
    <property type="evidence" value="ECO:0007669"/>
    <property type="project" value="UniProtKB-ARBA"/>
</dbReference>
<dbReference type="GO" id="GO:0016779">
    <property type="term" value="F:nucleotidyltransferase activity"/>
    <property type="evidence" value="ECO:0007669"/>
    <property type="project" value="UniProtKB-KW"/>
</dbReference>
<feature type="signal peptide" evidence="10">
    <location>
        <begin position="1"/>
        <end position="19"/>
    </location>
</feature>
<dbReference type="PRINTS" id="PR00970">
    <property type="entry name" value="RIBTRNSFRASE"/>
</dbReference>
<dbReference type="Pfam" id="PF01129">
    <property type="entry name" value="ART"/>
    <property type="match status" value="1"/>
</dbReference>
<keyword evidence="3 10" id="KW-0808">Transferase</keyword>
<dbReference type="Ensembl" id="ENSCRFT00000008943.1">
    <property type="protein sequence ID" value="ENSCRFP00000008632.1"/>
    <property type="gene ID" value="ENSCRFG00000006775.1"/>
</dbReference>
<evidence type="ECO:0000256" key="8">
    <source>
        <dbReference type="ARBA" id="ARBA00023157"/>
    </source>
</evidence>
<feature type="chain" id="PRO_5034249779" description="NAD(P)(+)--arginine ADP-ribosyltransferase" evidence="10">
    <location>
        <begin position="20"/>
        <end position="288"/>
    </location>
</feature>
<evidence type="ECO:0000256" key="7">
    <source>
        <dbReference type="ARBA" id="ARBA00023027"/>
    </source>
</evidence>
<proteinExistence type="inferred from homology"/>
<organism evidence="11 12">
    <name type="scientific">Cyanoderma ruficeps</name>
    <name type="common">rufous-capped babbler</name>
    <dbReference type="NCBI Taxonomy" id="181631"/>
    <lineage>
        <taxon>Eukaryota</taxon>
        <taxon>Metazoa</taxon>
        <taxon>Chordata</taxon>
        <taxon>Craniata</taxon>
        <taxon>Vertebrata</taxon>
        <taxon>Euteleostomi</taxon>
        <taxon>Archelosauria</taxon>
        <taxon>Archosauria</taxon>
        <taxon>Dinosauria</taxon>
        <taxon>Saurischia</taxon>
        <taxon>Theropoda</taxon>
        <taxon>Coelurosauria</taxon>
        <taxon>Aves</taxon>
        <taxon>Neognathae</taxon>
        <taxon>Neoaves</taxon>
        <taxon>Telluraves</taxon>
        <taxon>Australaves</taxon>
        <taxon>Passeriformes</taxon>
        <taxon>Sylvioidea</taxon>
        <taxon>Timaliidae</taxon>
        <taxon>Cyanoderma</taxon>
    </lineage>
</organism>
<name>A0A8C3QN45_9PASS</name>
<dbReference type="GO" id="GO:0046677">
    <property type="term" value="P:response to antibiotic"/>
    <property type="evidence" value="ECO:0007669"/>
    <property type="project" value="UniProtKB-ARBA"/>
</dbReference>
<reference evidence="11" key="1">
    <citation type="submission" date="2025-08" db="UniProtKB">
        <authorList>
            <consortium name="Ensembl"/>
        </authorList>
    </citation>
    <scope>IDENTIFICATION</scope>
</reference>
<reference evidence="11" key="2">
    <citation type="submission" date="2025-09" db="UniProtKB">
        <authorList>
            <consortium name="Ensembl"/>
        </authorList>
    </citation>
    <scope>IDENTIFICATION</scope>
</reference>